<evidence type="ECO:0000313" key="2">
    <source>
        <dbReference type="RefSeq" id="XP_073770860.1"/>
    </source>
</evidence>
<proteinExistence type="predicted"/>
<evidence type="ECO:0000313" key="1">
    <source>
        <dbReference type="Proteomes" id="UP000000437"/>
    </source>
</evidence>
<keyword evidence="1" id="KW-1185">Reference proteome</keyword>
<protein>
    <submittedName>
        <fullName evidence="2">Uncharacterized protein</fullName>
    </submittedName>
</protein>
<name>A0AC58GM96_DANRE</name>
<gene>
    <name evidence="2" type="primary">LOC108183910</name>
</gene>
<accession>A0AC58GM96</accession>
<organism evidence="1 2">
    <name type="scientific">Danio rerio</name>
    <name type="common">Zebrafish</name>
    <name type="synonym">Brachydanio rerio</name>
    <dbReference type="NCBI Taxonomy" id="7955"/>
    <lineage>
        <taxon>Eukaryota</taxon>
        <taxon>Metazoa</taxon>
        <taxon>Chordata</taxon>
        <taxon>Craniata</taxon>
        <taxon>Vertebrata</taxon>
        <taxon>Euteleostomi</taxon>
        <taxon>Actinopterygii</taxon>
        <taxon>Neopterygii</taxon>
        <taxon>Teleostei</taxon>
        <taxon>Ostariophysi</taxon>
        <taxon>Cypriniformes</taxon>
        <taxon>Danionidae</taxon>
        <taxon>Danioninae</taxon>
        <taxon>Danio</taxon>
    </lineage>
</organism>
<dbReference type="RefSeq" id="XP_073770860.1">
    <property type="nucleotide sequence ID" value="XM_073914759.1"/>
</dbReference>
<dbReference type="Proteomes" id="UP000000437">
    <property type="component" value="Chromosome 10"/>
</dbReference>
<reference evidence="2" key="1">
    <citation type="submission" date="2025-08" db="UniProtKB">
        <authorList>
            <consortium name="RefSeq"/>
        </authorList>
    </citation>
    <scope>IDENTIFICATION</scope>
    <source>
        <strain evidence="2">Tuebingen</strain>
        <tissue evidence="2">Fibroblasts and whole tissue</tissue>
    </source>
</reference>
<sequence>MFMTMWSASSLGEGTDLLEMTVAIYESADCIKDQDFRTNTQQSLQQTGSDSVNTKSTRAYPVCLVLLCFLLLNAVIVLSVYIYANYTQQTRFTSLREERDQLLINITNLTEERDQMLTSFKVIKAENAQNQILTNLDLQECRNKLEKKNWSKSRRYCRDRGPDLIIINNKEEQEYFNAISGGTAFWIGLTDSDEEGSWKWVDGSNMTTGFWRFSEPNGQRGEKELCCILFFRMGRLSM</sequence>